<evidence type="ECO:0000256" key="1">
    <source>
        <dbReference type="SAM" id="MobiDB-lite"/>
    </source>
</evidence>
<feature type="region of interest" description="Disordered" evidence="1">
    <location>
        <begin position="1"/>
        <end position="20"/>
    </location>
</feature>
<comment type="caution">
    <text evidence="3">The sequence shown here is derived from an EMBL/GenBank/DDBJ whole genome shotgun (WGS) entry which is preliminary data.</text>
</comment>
<protein>
    <submittedName>
        <fullName evidence="3">Methyltransferase</fullName>
    </submittedName>
</protein>
<evidence type="ECO:0000259" key="2">
    <source>
        <dbReference type="Pfam" id="PF13649"/>
    </source>
</evidence>
<sequence>MNKQQTTNNKQQTTNNKQQTTNNNKTLLTVLYKILKKFSRPVIKLIPRVVYIPLARLMFANIYDKTRFLYKNNKNVFEIIYTNNLWDSRESRSGVGSEIDTTKTIRMILPKLWKKYKIKTFLDIPCGDYNWMKEVNKETITYIGGDVVQEIIAQNKQKYARGNISFVVLDITHDVLPQVDMIFCKDCLQHLSYESVRRALLNFQKSK</sequence>
<dbReference type="GO" id="GO:0032259">
    <property type="term" value="P:methylation"/>
    <property type="evidence" value="ECO:0007669"/>
    <property type="project" value="UniProtKB-KW"/>
</dbReference>
<feature type="non-terminal residue" evidence="3">
    <location>
        <position position="207"/>
    </location>
</feature>
<dbReference type="Pfam" id="PF13649">
    <property type="entry name" value="Methyltransf_25"/>
    <property type="match status" value="1"/>
</dbReference>
<proteinExistence type="predicted"/>
<dbReference type="AlphaFoldDB" id="A0A388TG84"/>
<keyword evidence="3" id="KW-0808">Transferase</keyword>
<evidence type="ECO:0000313" key="3">
    <source>
        <dbReference type="EMBL" id="GBR75797.1"/>
    </source>
</evidence>
<dbReference type="EMBL" id="BGZO01000007">
    <property type="protein sequence ID" value="GBR75797.1"/>
    <property type="molecule type" value="Genomic_DNA"/>
</dbReference>
<keyword evidence="4" id="KW-1185">Reference proteome</keyword>
<evidence type="ECO:0000313" key="4">
    <source>
        <dbReference type="Proteomes" id="UP000275925"/>
    </source>
</evidence>
<accession>A0A388TG84</accession>
<dbReference type="SUPFAM" id="SSF53335">
    <property type="entry name" value="S-adenosyl-L-methionine-dependent methyltransferases"/>
    <property type="match status" value="1"/>
</dbReference>
<keyword evidence="3" id="KW-0489">Methyltransferase</keyword>
<gene>
    <name evidence="3" type="ORF">NO2_0433</name>
</gene>
<dbReference type="InterPro" id="IPR029063">
    <property type="entry name" value="SAM-dependent_MTases_sf"/>
</dbReference>
<organism evidence="3 4">
    <name type="scientific">Candidatus Termititenax persephonae</name>
    <dbReference type="NCBI Taxonomy" id="2218525"/>
    <lineage>
        <taxon>Bacteria</taxon>
        <taxon>Bacillati</taxon>
        <taxon>Candidatus Margulisiibacteriota</taxon>
        <taxon>Candidatus Termititenacia</taxon>
        <taxon>Candidatus Termititenacales</taxon>
        <taxon>Candidatus Termititenacaceae</taxon>
        <taxon>Candidatus Termititenax</taxon>
    </lineage>
</organism>
<name>A0A388TG84_9BACT</name>
<feature type="domain" description="Methyltransferase" evidence="2">
    <location>
        <begin position="122"/>
        <end position="203"/>
    </location>
</feature>
<dbReference type="Gene3D" id="3.40.50.150">
    <property type="entry name" value="Vaccinia Virus protein VP39"/>
    <property type="match status" value="1"/>
</dbReference>
<reference evidence="3 4" key="1">
    <citation type="journal article" date="2019" name="ISME J.">
        <title>Genome analyses of uncultured TG2/ZB3 bacteria in 'Margulisbacteria' specifically attached to ectosymbiotic spirochetes of protists in the termite gut.</title>
        <authorList>
            <person name="Utami Y.D."/>
            <person name="Kuwahara H."/>
            <person name="Igai K."/>
            <person name="Murakami T."/>
            <person name="Sugaya K."/>
            <person name="Morikawa T."/>
            <person name="Nagura Y."/>
            <person name="Yuki M."/>
            <person name="Deevong P."/>
            <person name="Inoue T."/>
            <person name="Kihara K."/>
            <person name="Lo N."/>
            <person name="Yamada A."/>
            <person name="Ohkuma M."/>
            <person name="Hongoh Y."/>
        </authorList>
    </citation>
    <scope>NUCLEOTIDE SEQUENCE [LARGE SCALE GENOMIC DNA]</scope>
    <source>
        <strain evidence="3">NkOx7-02</strain>
    </source>
</reference>
<dbReference type="Proteomes" id="UP000275925">
    <property type="component" value="Unassembled WGS sequence"/>
</dbReference>
<dbReference type="InterPro" id="IPR041698">
    <property type="entry name" value="Methyltransf_25"/>
</dbReference>
<dbReference type="GO" id="GO:0008168">
    <property type="term" value="F:methyltransferase activity"/>
    <property type="evidence" value="ECO:0007669"/>
    <property type="project" value="UniProtKB-KW"/>
</dbReference>